<keyword evidence="5 8" id="KW-1133">Transmembrane helix</keyword>
<dbReference type="GO" id="GO:0005227">
    <property type="term" value="F:calcium-activated cation channel activity"/>
    <property type="evidence" value="ECO:0007669"/>
    <property type="project" value="InterPro"/>
</dbReference>
<dbReference type="GeneID" id="9685001"/>
<evidence type="ECO:0000259" key="10">
    <source>
        <dbReference type="Pfam" id="PF02714"/>
    </source>
</evidence>
<feature type="transmembrane region" description="Helical" evidence="8">
    <location>
        <begin position="736"/>
        <end position="757"/>
    </location>
</feature>
<evidence type="ECO:0000256" key="2">
    <source>
        <dbReference type="ARBA" id="ARBA00007779"/>
    </source>
</evidence>
<dbReference type="KEGG" id="mpp:MICPUCDRAFT_40288"/>
<evidence type="ECO:0000256" key="4">
    <source>
        <dbReference type="ARBA" id="ARBA00022692"/>
    </source>
</evidence>
<feature type="transmembrane region" description="Helical" evidence="8">
    <location>
        <begin position="684"/>
        <end position="709"/>
    </location>
</feature>
<dbReference type="InterPro" id="IPR032880">
    <property type="entry name" value="CSC1/OSCA1-like_N"/>
</dbReference>
<feature type="transmembrane region" description="Helical" evidence="8">
    <location>
        <begin position="617"/>
        <end position="636"/>
    </location>
</feature>
<evidence type="ECO:0000256" key="1">
    <source>
        <dbReference type="ARBA" id="ARBA00004141"/>
    </source>
</evidence>
<feature type="transmembrane region" description="Helical" evidence="8">
    <location>
        <begin position="134"/>
        <end position="154"/>
    </location>
</feature>
<dbReference type="GO" id="GO:0005886">
    <property type="term" value="C:plasma membrane"/>
    <property type="evidence" value="ECO:0007669"/>
    <property type="project" value="TreeGrafter"/>
</dbReference>
<dbReference type="AlphaFoldDB" id="C1MUU6"/>
<dbReference type="EMBL" id="GG663740">
    <property type="protein sequence ID" value="EEH56386.1"/>
    <property type="molecule type" value="Genomic_DNA"/>
</dbReference>
<comment type="subcellular location">
    <subcellularLocation>
        <location evidence="1">Membrane</location>
        <topology evidence="1">Multi-pass membrane protein</topology>
    </subcellularLocation>
</comment>
<sequence>MSAVVGLVCMFVFALVRERHKAYRTRVFHPRVTRNPPPLPPADWTFLWGWIVHVVRVKEQALYDTAGLDVLYFDRSNRLCFLISLFVAVVNLCVVLPVNYKLGTVITPEATSTGGMMTIDKISMTNIPVGSPLLWVHTLVVVVTVYFVSFLLYLNFVDYRADRQAWLGHSIETDVDEDDEPSPVPTPIHSGSSPGSGPSSVRSRGSGSTRITSLLHRQLSRHVHDDERALFEPEEPGLVSETDHERSRSVDSCLSKESDVEISEVHSPVPIDARQHVYVKSEGSTDADGGTFAVKAQQYAVLVTNVDPSSRAIRNPGNRFTATQAAEMQVSRTFARLFDDFVATVPVRYHAKIDVLLTMLDQTQLSMLRLDERLRCTRPTSKLAAKLASRREKISTQVEEIFAHIQLEQKAMLNNPRSALSHIVIFKSQVSAAVAAQTLLQEPGGDLPWNVSSAPAPDDVNSNTLWLYPGQKWFRSTVAAILIAGLVVFPIGIFTSSMVSLSQSLCAKGSSWHWDWYCKDVPGEGQAFFVRLLTAWVPSLLLALWNAVVIPYGFAFIALFQGAEVSLSGIDRKVFTWFYLYNALNVLAGGMLAGTLFSQLENIIKTPGSFFNLIGHALPQSAGFFISYVSTYAFMLEPLRLLLPHLGVLTSLFTSRRAKIERDIDAAFEPKTLRLGAQYGGQQLILLLCLVFSTASPLITAAALVYFTLSLLVKRYHIMYIFVRSYESGATLFPSLFSRILVSLLLYQIFMSAYLLIKEAYTQAFVLWLLIPPFLWQFHSYCLTRFITKSTYLPLVIADKMPVASIPLDTYDAPQVHPRFKAWSSDVGKVWQGYGGMVKKFA</sequence>
<dbReference type="OrthoDB" id="1689567at2759"/>
<dbReference type="PANTHER" id="PTHR13018:SF5">
    <property type="entry name" value="RE44586P"/>
    <property type="match status" value="1"/>
</dbReference>
<dbReference type="InterPro" id="IPR003864">
    <property type="entry name" value="CSC1/OSCA1-like_7TM"/>
</dbReference>
<evidence type="ECO:0000313" key="13">
    <source>
        <dbReference type="Proteomes" id="UP000001876"/>
    </source>
</evidence>
<evidence type="ECO:0000256" key="7">
    <source>
        <dbReference type="SAM" id="MobiDB-lite"/>
    </source>
</evidence>
<feature type="compositionally biased region" description="Low complexity" evidence="7">
    <location>
        <begin position="190"/>
        <end position="208"/>
    </location>
</feature>
<dbReference type="Pfam" id="PF02714">
    <property type="entry name" value="RSN1_7TM"/>
    <property type="match status" value="1"/>
</dbReference>
<feature type="region of interest" description="Disordered" evidence="7">
    <location>
        <begin position="225"/>
        <end position="253"/>
    </location>
</feature>
<dbReference type="eggNOG" id="KOG1134">
    <property type="taxonomic scope" value="Eukaryota"/>
</dbReference>
<dbReference type="Pfam" id="PF13967">
    <property type="entry name" value="RSN1_TM"/>
    <property type="match status" value="1"/>
</dbReference>
<keyword evidence="4 8" id="KW-0812">Transmembrane</keyword>
<feature type="transmembrane region" description="Helical" evidence="8">
    <location>
        <begin position="574"/>
        <end position="597"/>
    </location>
</feature>
<accession>C1MUU6</accession>
<feature type="transmembrane region" description="Helical" evidence="8">
    <location>
        <begin position="79"/>
        <end position="98"/>
    </location>
</feature>
<dbReference type="InterPro" id="IPR045122">
    <property type="entry name" value="Csc1-like"/>
</dbReference>
<feature type="domain" description="CSC1/OSCA1-like 7TM region" evidence="10">
    <location>
        <begin position="527"/>
        <end position="754"/>
    </location>
</feature>
<gene>
    <name evidence="12" type="ORF">MICPUCDRAFT_40288</name>
</gene>
<feature type="chain" id="PRO_5002912083" evidence="9">
    <location>
        <begin position="23"/>
        <end position="842"/>
    </location>
</feature>
<keyword evidence="13" id="KW-1185">Reference proteome</keyword>
<evidence type="ECO:0000313" key="12">
    <source>
        <dbReference type="EMBL" id="EEH56386.1"/>
    </source>
</evidence>
<evidence type="ECO:0000256" key="8">
    <source>
        <dbReference type="SAM" id="Phobius"/>
    </source>
</evidence>
<reference evidence="12 13" key="1">
    <citation type="journal article" date="2009" name="Science">
        <title>Green evolution and dynamic adaptations revealed by genomes of the marine picoeukaryotes Micromonas.</title>
        <authorList>
            <person name="Worden A.Z."/>
            <person name="Lee J.H."/>
            <person name="Mock T."/>
            <person name="Rouze P."/>
            <person name="Simmons M.P."/>
            <person name="Aerts A.L."/>
            <person name="Allen A.E."/>
            <person name="Cuvelier M.L."/>
            <person name="Derelle E."/>
            <person name="Everett M.V."/>
            <person name="Foulon E."/>
            <person name="Grimwood J."/>
            <person name="Gundlach H."/>
            <person name="Henrissat B."/>
            <person name="Napoli C."/>
            <person name="McDonald S.M."/>
            <person name="Parker M.S."/>
            <person name="Rombauts S."/>
            <person name="Salamov A."/>
            <person name="Von Dassow P."/>
            <person name="Badger J.H."/>
            <person name="Coutinho P.M."/>
            <person name="Demir E."/>
            <person name="Dubchak I."/>
            <person name="Gentemann C."/>
            <person name="Eikrem W."/>
            <person name="Gready J.E."/>
            <person name="John U."/>
            <person name="Lanier W."/>
            <person name="Lindquist E.A."/>
            <person name="Lucas S."/>
            <person name="Mayer K.F."/>
            <person name="Moreau H."/>
            <person name="Not F."/>
            <person name="Otillar R."/>
            <person name="Panaud O."/>
            <person name="Pangilinan J."/>
            <person name="Paulsen I."/>
            <person name="Piegu B."/>
            <person name="Poliakov A."/>
            <person name="Robbens S."/>
            <person name="Schmutz J."/>
            <person name="Toulza E."/>
            <person name="Wyss T."/>
            <person name="Zelensky A."/>
            <person name="Zhou K."/>
            <person name="Armbrust E.V."/>
            <person name="Bhattacharya D."/>
            <person name="Goodenough U.W."/>
            <person name="Van de Peer Y."/>
            <person name="Grigoriev I.V."/>
        </authorList>
    </citation>
    <scope>NUCLEOTIDE SEQUENCE [LARGE SCALE GENOMIC DNA]</scope>
    <source>
        <strain evidence="12 13">CCMP1545</strain>
    </source>
</reference>
<name>C1MUU6_MICPC</name>
<protein>
    <submittedName>
        <fullName evidence="12">Predicted protein</fullName>
    </submittedName>
</protein>
<feature type="signal peptide" evidence="9">
    <location>
        <begin position="1"/>
        <end position="22"/>
    </location>
</feature>
<dbReference type="RefSeq" id="XP_003059254.1">
    <property type="nucleotide sequence ID" value="XM_003059208.1"/>
</dbReference>
<evidence type="ECO:0000256" key="6">
    <source>
        <dbReference type="ARBA" id="ARBA00023136"/>
    </source>
</evidence>
<feature type="transmembrane region" description="Helical" evidence="8">
    <location>
        <begin position="540"/>
        <end position="562"/>
    </location>
</feature>
<feature type="domain" description="CSC1/OSCA1-like N-terminal transmembrane" evidence="11">
    <location>
        <begin position="2"/>
        <end position="153"/>
    </location>
</feature>
<organism evidence="13">
    <name type="scientific">Micromonas pusilla (strain CCMP1545)</name>
    <name type="common">Picoplanktonic green alga</name>
    <dbReference type="NCBI Taxonomy" id="564608"/>
    <lineage>
        <taxon>Eukaryota</taxon>
        <taxon>Viridiplantae</taxon>
        <taxon>Chlorophyta</taxon>
        <taxon>Mamiellophyceae</taxon>
        <taxon>Mamiellales</taxon>
        <taxon>Mamiellaceae</taxon>
        <taxon>Micromonas</taxon>
    </lineage>
</organism>
<keyword evidence="9" id="KW-0732">Signal</keyword>
<keyword evidence="6 8" id="KW-0472">Membrane</keyword>
<evidence type="ECO:0000259" key="11">
    <source>
        <dbReference type="Pfam" id="PF13967"/>
    </source>
</evidence>
<dbReference type="Proteomes" id="UP000001876">
    <property type="component" value="Unassembled WGS sequence"/>
</dbReference>
<evidence type="ECO:0000256" key="3">
    <source>
        <dbReference type="ARBA" id="ARBA00022448"/>
    </source>
</evidence>
<dbReference type="PANTHER" id="PTHR13018">
    <property type="entry name" value="PROBABLE MEMBRANE PROTEIN DUF221-RELATED"/>
    <property type="match status" value="1"/>
</dbReference>
<feature type="compositionally biased region" description="Basic and acidic residues" evidence="7">
    <location>
        <begin position="241"/>
        <end position="253"/>
    </location>
</feature>
<feature type="transmembrane region" description="Helical" evidence="8">
    <location>
        <begin position="473"/>
        <end position="494"/>
    </location>
</feature>
<evidence type="ECO:0000256" key="9">
    <source>
        <dbReference type="SAM" id="SignalP"/>
    </source>
</evidence>
<evidence type="ECO:0000256" key="5">
    <source>
        <dbReference type="ARBA" id="ARBA00022989"/>
    </source>
</evidence>
<keyword evidence="3" id="KW-0813">Transport</keyword>
<proteinExistence type="inferred from homology"/>
<comment type="similarity">
    <text evidence="2">Belongs to the CSC1 (TC 1.A.17) family.</text>
</comment>
<feature type="region of interest" description="Disordered" evidence="7">
    <location>
        <begin position="174"/>
        <end position="208"/>
    </location>
</feature>
<feature type="transmembrane region" description="Helical" evidence="8">
    <location>
        <begin position="764"/>
        <end position="781"/>
    </location>
</feature>